<evidence type="ECO:0000256" key="1">
    <source>
        <dbReference type="ARBA" id="ARBA00004123"/>
    </source>
</evidence>
<evidence type="ECO:0000313" key="8">
    <source>
        <dbReference type="EMBL" id="QLQ82646.1"/>
    </source>
</evidence>
<evidence type="ECO:0000256" key="7">
    <source>
        <dbReference type="SAM" id="MobiDB-lite"/>
    </source>
</evidence>
<dbReference type="AlphaFoldDB" id="A0A7H9I1C4"/>
<dbReference type="InterPro" id="IPR059164">
    <property type="entry name" value="HAT_PRP39_C"/>
</dbReference>
<evidence type="ECO:0000256" key="4">
    <source>
        <dbReference type="ARBA" id="ARBA00023187"/>
    </source>
</evidence>
<dbReference type="Pfam" id="PF23240">
    <property type="entry name" value="HAT_PRP39_N"/>
    <property type="match status" value="1"/>
</dbReference>
<keyword evidence="9" id="KW-1185">Reference proteome</keyword>
<evidence type="ECO:0000313" key="9">
    <source>
        <dbReference type="Proteomes" id="UP000510647"/>
    </source>
</evidence>
<dbReference type="Gene3D" id="1.25.40.10">
    <property type="entry name" value="Tetratricopeptide repeat domain"/>
    <property type="match status" value="2"/>
</dbReference>
<dbReference type="PANTHER" id="PTHR17204:SF5">
    <property type="entry name" value="PRE-MRNA-PROCESSING FACTOR 39"/>
    <property type="match status" value="1"/>
</dbReference>
<evidence type="ECO:0008006" key="10">
    <source>
        <dbReference type="Google" id="ProtNLM"/>
    </source>
</evidence>
<gene>
    <name evidence="8" type="ORF">HG537_0H04090</name>
</gene>
<dbReference type="Pfam" id="PF23241">
    <property type="entry name" value="HAT_PRP39_C"/>
    <property type="match status" value="1"/>
</dbReference>
<keyword evidence="5" id="KW-0539">Nucleus</keyword>
<dbReference type="Proteomes" id="UP000510647">
    <property type="component" value="Chromosome 8"/>
</dbReference>
<evidence type="ECO:0000256" key="6">
    <source>
        <dbReference type="ARBA" id="ARBA00038019"/>
    </source>
</evidence>
<reference evidence="8 9" key="1">
    <citation type="submission" date="2020-06" db="EMBL/GenBank/DDBJ databases">
        <title>The yeast mating-type switching endonuclease HO is a domesticated member of an unorthodox homing genetic element family.</title>
        <authorList>
            <person name="Coughlan A.Y."/>
            <person name="Lombardi L."/>
            <person name="Braun-Galleani S."/>
            <person name="Martos A.R."/>
            <person name="Galeote V."/>
            <person name="Bigey F."/>
            <person name="Dequin S."/>
            <person name="Byrne K.P."/>
            <person name="Wolfe K.H."/>
        </authorList>
    </citation>
    <scope>NUCLEOTIDE SEQUENCE [LARGE SCALE GENOMIC DNA]</scope>
    <source>
        <strain evidence="8 9">CBS2947</strain>
    </source>
</reference>
<dbReference type="SUPFAM" id="SSF48452">
    <property type="entry name" value="TPR-like"/>
    <property type="match status" value="1"/>
</dbReference>
<dbReference type="EMBL" id="CP059274">
    <property type="protein sequence ID" value="QLQ82646.1"/>
    <property type="molecule type" value="Genomic_DNA"/>
</dbReference>
<dbReference type="SMART" id="SM00386">
    <property type="entry name" value="HAT"/>
    <property type="match status" value="4"/>
</dbReference>
<accession>A0A7H9I1C4</accession>
<dbReference type="GO" id="GO:0071004">
    <property type="term" value="C:U2-type prespliceosome"/>
    <property type="evidence" value="ECO:0007669"/>
    <property type="project" value="TreeGrafter"/>
</dbReference>
<evidence type="ECO:0000256" key="5">
    <source>
        <dbReference type="ARBA" id="ARBA00023242"/>
    </source>
</evidence>
<keyword evidence="4" id="KW-0508">mRNA splicing</keyword>
<evidence type="ECO:0000256" key="3">
    <source>
        <dbReference type="ARBA" id="ARBA00022737"/>
    </source>
</evidence>
<dbReference type="GO" id="GO:0000243">
    <property type="term" value="C:commitment complex"/>
    <property type="evidence" value="ECO:0007669"/>
    <property type="project" value="TreeGrafter"/>
</dbReference>
<protein>
    <recommendedName>
        <fullName evidence="10">Suppressor of forked domain-containing protein</fullName>
    </recommendedName>
</protein>
<sequence length="637" mass="75159">MIQKESSSDELSTSLDSHDALEGLDPTFLKENAELMDSYRNIRWDSVQSLNGLVGCVEKTVLKYKNPNDSIKRVIEKIYRELLERYPLLFGYWKRFTAVQYQLYGLERSIGTLAEALESFPNSLELWCDYLNVLCVNSADKVEMIREKFLMAKDRIGYHFLSDPFWDKYIEFETKHEEWGNLNSIYAELVCIPLHQYARYGTAYRKFLADHVEFSAEKNVDVEIRKTHGLVTGVWTFESRIKQGFFNITPVSEEELANWDRYLTYLEQNEAAKSLPTRFIECVFQRCLVPCLHYEHFWIRYHNWLEVVKQCDLLSLIDSYQQGISRLPPSCKQFRYRFLDFLKKNYRKDKELILLIFTQTTAACIKLFPNETFLILEYLVLLKRTRFASSIKQDEREIYAQQIRYEQELQSAVSSYLNGTVDKGNPLHDMINDVNLPIVVVELIKVTWLTFKNSMQTRKYFNFYGKNRLFRSSTAFWLTYYKFEKSNQNFAKLNKFINDLGTEINLPVTIINDILRDYSSFYLANSNAGMYQKVRDTDEAYNKLYSVDPILLSQLKINDPQWFPGWSQNSNIIEWYKSKQFKENGHPGILNDKPQISNTIIELSSRSQGNRRPPLPSFKNLEKINQQPKYEHSELSL</sequence>
<dbReference type="GO" id="GO:0000395">
    <property type="term" value="P:mRNA 5'-splice site recognition"/>
    <property type="evidence" value="ECO:0007669"/>
    <property type="project" value="TreeGrafter"/>
</dbReference>
<dbReference type="InterPro" id="IPR003107">
    <property type="entry name" value="HAT"/>
</dbReference>
<feature type="region of interest" description="Disordered" evidence="7">
    <location>
        <begin position="604"/>
        <end position="637"/>
    </location>
</feature>
<comment type="similarity">
    <text evidence="6">Belongs to the PRP39 family.</text>
</comment>
<keyword evidence="3" id="KW-0677">Repeat</keyword>
<dbReference type="OrthoDB" id="10265668at2759"/>
<organism evidence="8 9">
    <name type="scientific">Torulaspora globosa</name>
    <dbReference type="NCBI Taxonomy" id="48254"/>
    <lineage>
        <taxon>Eukaryota</taxon>
        <taxon>Fungi</taxon>
        <taxon>Dikarya</taxon>
        <taxon>Ascomycota</taxon>
        <taxon>Saccharomycotina</taxon>
        <taxon>Saccharomycetes</taxon>
        <taxon>Saccharomycetales</taxon>
        <taxon>Saccharomycetaceae</taxon>
        <taxon>Torulaspora</taxon>
    </lineage>
</organism>
<dbReference type="GO" id="GO:0005685">
    <property type="term" value="C:U1 snRNP"/>
    <property type="evidence" value="ECO:0007669"/>
    <property type="project" value="TreeGrafter"/>
</dbReference>
<dbReference type="PANTHER" id="PTHR17204">
    <property type="entry name" value="PRE-MRNA PROCESSING PROTEIN PRP39-RELATED"/>
    <property type="match status" value="1"/>
</dbReference>
<comment type="subcellular location">
    <subcellularLocation>
        <location evidence="1">Nucleus</location>
    </subcellularLocation>
</comment>
<dbReference type="GO" id="GO:0030627">
    <property type="term" value="F:pre-mRNA 5'-splice site binding"/>
    <property type="evidence" value="ECO:0007669"/>
    <property type="project" value="TreeGrafter"/>
</dbReference>
<keyword evidence="2" id="KW-0507">mRNA processing</keyword>
<name>A0A7H9I1C4_9SACH</name>
<evidence type="ECO:0000256" key="2">
    <source>
        <dbReference type="ARBA" id="ARBA00022664"/>
    </source>
</evidence>
<proteinExistence type="inferred from homology"/>
<dbReference type="InterPro" id="IPR011990">
    <property type="entry name" value="TPR-like_helical_dom_sf"/>
</dbReference>